<evidence type="ECO:0000256" key="1">
    <source>
        <dbReference type="SAM" id="Phobius"/>
    </source>
</evidence>
<keyword evidence="1" id="KW-1133">Transmembrane helix</keyword>
<keyword evidence="1" id="KW-0472">Membrane</keyword>
<dbReference type="RefSeq" id="WP_168811320.1">
    <property type="nucleotide sequence ID" value="NZ_CP051205.1"/>
</dbReference>
<feature type="transmembrane region" description="Helical" evidence="1">
    <location>
        <begin position="388"/>
        <end position="408"/>
    </location>
</feature>
<evidence type="ECO:0000313" key="2">
    <source>
        <dbReference type="EMBL" id="QJB35855.1"/>
    </source>
</evidence>
<dbReference type="KEGG" id="coy:HF329_32935"/>
<gene>
    <name evidence="2" type="ORF">HF329_32935</name>
</gene>
<accession>A0AAE6ZQG5</accession>
<protein>
    <submittedName>
        <fullName evidence="2">DUF4178 domain-containing protein</fullName>
    </submittedName>
</protein>
<dbReference type="Proteomes" id="UP000502421">
    <property type="component" value="Chromosome"/>
</dbReference>
<sequence>MSDHFPSSFNCPACQRHHHLFDAEKTQMYVCGKCHTVIEAGPRGLFAAYKLHRPKGKPKLQTWQRGTLNGHAYTVIAVAERYEVNTPYSWFEYTLLRDNDHQLAYLSSYDGHWNFLEPLPDHQLPQPASKGGATGLTVNDRFFERFSAYKANYRYAEGEFHWLDNLQKSKHCEEFIRPPQLLAEEREADYQQQKDYYLGTYIQREEISQSFLKGGYLPAPVGVSPAQPAHFNVDAQRFLKGTLVFCILALIIQTVYSFNSKKVPVFSDRIYLDTANVSKPVVSPSFKLEGKTSNLEVQLETDVDNSWCEVEVNLVNEQTGKETAFVVGAEFYSGVSEGESWSEGSRMQKEFVCSVPEGSYHFVTTFSKGDDRRPVNIGLTAWWDVPSWWNAVLLSVLMTIVAVIIWAIRRSFEARRWAGSNL</sequence>
<dbReference type="EMBL" id="CP051205">
    <property type="protein sequence ID" value="QJB35855.1"/>
    <property type="molecule type" value="Genomic_DNA"/>
</dbReference>
<reference evidence="3" key="1">
    <citation type="submission" date="2020-04" db="EMBL/GenBank/DDBJ databases">
        <authorList>
            <person name="Kittiwongwattana C."/>
        </authorList>
    </citation>
    <scope>NUCLEOTIDE SEQUENCE [LARGE SCALE GENOMIC DNA]</scope>
    <source>
        <strain evidence="3">1310</strain>
    </source>
</reference>
<name>A0AAE6ZQG5_9BACT</name>
<organism evidence="2 3">
    <name type="scientific">Chitinophaga oryzae</name>
    <dbReference type="NCBI Taxonomy" id="2725414"/>
    <lineage>
        <taxon>Bacteria</taxon>
        <taxon>Pseudomonadati</taxon>
        <taxon>Bacteroidota</taxon>
        <taxon>Chitinophagia</taxon>
        <taxon>Chitinophagales</taxon>
        <taxon>Chitinophagaceae</taxon>
        <taxon>Chitinophaga</taxon>
    </lineage>
</organism>
<dbReference type="AlphaFoldDB" id="A0AAE6ZQG5"/>
<keyword evidence="1" id="KW-0812">Transmembrane</keyword>
<evidence type="ECO:0000313" key="3">
    <source>
        <dbReference type="Proteomes" id="UP000502421"/>
    </source>
</evidence>
<proteinExistence type="predicted"/>